<keyword evidence="2" id="KW-0472">Membrane</keyword>
<keyword evidence="2" id="KW-1133">Transmembrane helix</keyword>
<dbReference type="InterPro" id="IPR049195">
    <property type="entry name" value="Tre1-like_N"/>
</dbReference>
<evidence type="ECO:0000259" key="3">
    <source>
        <dbReference type="Pfam" id="PF15604"/>
    </source>
</evidence>
<evidence type="ECO:0000313" key="5">
    <source>
        <dbReference type="EMBL" id="MDG0864002.1"/>
    </source>
</evidence>
<feature type="domain" description="NAD(+)--protein-arginine ADP-ribosyltransferase Tre1-like N-terminal" evidence="4">
    <location>
        <begin position="61"/>
        <end position="244"/>
    </location>
</feature>
<dbReference type="InterPro" id="IPR028949">
    <property type="entry name" value="Ntox15"/>
</dbReference>
<feature type="compositionally biased region" description="Basic and acidic residues" evidence="1">
    <location>
        <begin position="14"/>
        <end position="24"/>
    </location>
</feature>
<dbReference type="RefSeq" id="WP_268153549.1">
    <property type="nucleotide sequence ID" value="NZ_JAPPUW010000024.1"/>
</dbReference>
<feature type="region of interest" description="Disordered" evidence="1">
    <location>
        <begin position="1"/>
        <end position="36"/>
    </location>
</feature>
<keyword evidence="2" id="KW-0812">Transmembrane</keyword>
<feature type="domain" description="Novel toxin 15" evidence="3">
    <location>
        <begin position="309"/>
        <end position="462"/>
    </location>
</feature>
<feature type="region of interest" description="Disordered" evidence="1">
    <location>
        <begin position="441"/>
        <end position="465"/>
    </location>
</feature>
<evidence type="ECO:0000256" key="2">
    <source>
        <dbReference type="SAM" id="Phobius"/>
    </source>
</evidence>
<evidence type="ECO:0000259" key="4">
    <source>
        <dbReference type="Pfam" id="PF21724"/>
    </source>
</evidence>
<name>A0A9X4LK80_9BURK</name>
<dbReference type="EMBL" id="SGUG01000025">
    <property type="protein sequence ID" value="MDG0864002.1"/>
    <property type="molecule type" value="Genomic_DNA"/>
</dbReference>
<evidence type="ECO:0000313" key="6">
    <source>
        <dbReference type="Proteomes" id="UP001152766"/>
    </source>
</evidence>
<feature type="compositionally biased region" description="Basic and acidic residues" evidence="1">
    <location>
        <begin position="301"/>
        <end position="310"/>
    </location>
</feature>
<dbReference type="Proteomes" id="UP001152766">
    <property type="component" value="Unassembled WGS sequence"/>
</dbReference>
<sequence>MADYRIPGPLDASRGNHDVRDGTLQRRPGVTPGTINGATAGNSSAWDLLVKNGERIEAVYDAIQVGQQRAGAAILRETGHALEELVKALIPGLLMMMVTLVATTVIGGAVGAVIGFFFGGAGAAPGAVIGADLGMSAGMTILTWLGLGFLAVGIAQGFGELIGALSHATTRAWNAPDNSRTRAEVEAAGDEYAYAVALLFKLILMAIVARLTMGQAKASSQETIALLRKSKLGEGFAEWVAKNQEALLRDPRLRPKPKIKQSEAPVQEAQSPSQVKKQAGKAEAAEAAQPGMKQKKVKCFKKNDKGDPAEYDRQLADQEKGLNDLTVREYLEGRKRYSEIGREGTGAAQKEARGKYSKELQAQFEKQLGEDGIFGDEAAKQAASMTAERMKTLAALHNPDMIAGGRDVVKSMGDKGVNSSIGSQWKNGADELGRSRVQALDDAAKTVPESARGTTKMNASLKRCK</sequence>
<gene>
    <name evidence="5" type="ORF">EXJ73_16195</name>
</gene>
<keyword evidence="6" id="KW-1185">Reference proteome</keyword>
<accession>A0A9X4LK80</accession>
<feature type="transmembrane region" description="Helical" evidence="2">
    <location>
        <begin position="133"/>
        <end position="155"/>
    </location>
</feature>
<reference evidence="5" key="1">
    <citation type="submission" date="2019-02" db="EMBL/GenBank/DDBJ databases">
        <title>Draft genome of the type strain Pelomonas aquatica CCUG 52575T.</title>
        <authorList>
            <person name="Gomila M."/>
            <person name="Lalucat J."/>
        </authorList>
    </citation>
    <scope>NUCLEOTIDE SEQUENCE</scope>
    <source>
        <strain evidence="5">CCUG 52575</strain>
    </source>
</reference>
<feature type="transmembrane region" description="Helical" evidence="2">
    <location>
        <begin position="192"/>
        <end position="211"/>
    </location>
</feature>
<feature type="transmembrane region" description="Helical" evidence="2">
    <location>
        <begin position="93"/>
        <end position="121"/>
    </location>
</feature>
<dbReference type="Pfam" id="PF15604">
    <property type="entry name" value="Ntox15"/>
    <property type="match status" value="1"/>
</dbReference>
<proteinExistence type="predicted"/>
<dbReference type="Pfam" id="PF21724">
    <property type="entry name" value="DUF6861"/>
    <property type="match status" value="1"/>
</dbReference>
<dbReference type="AlphaFoldDB" id="A0A9X4LK80"/>
<protein>
    <recommendedName>
        <fullName evidence="7">Novel toxin 15 domain-containing protein</fullName>
    </recommendedName>
</protein>
<evidence type="ECO:0000256" key="1">
    <source>
        <dbReference type="SAM" id="MobiDB-lite"/>
    </source>
</evidence>
<comment type="caution">
    <text evidence="5">The sequence shown here is derived from an EMBL/GenBank/DDBJ whole genome shotgun (WGS) entry which is preliminary data.</text>
</comment>
<evidence type="ECO:0008006" key="7">
    <source>
        <dbReference type="Google" id="ProtNLM"/>
    </source>
</evidence>
<feature type="region of interest" description="Disordered" evidence="1">
    <location>
        <begin position="250"/>
        <end position="310"/>
    </location>
</feature>
<organism evidence="5 6">
    <name type="scientific">Pelomonas aquatica</name>
    <dbReference type="NCBI Taxonomy" id="431058"/>
    <lineage>
        <taxon>Bacteria</taxon>
        <taxon>Pseudomonadati</taxon>
        <taxon>Pseudomonadota</taxon>
        <taxon>Betaproteobacteria</taxon>
        <taxon>Burkholderiales</taxon>
        <taxon>Sphaerotilaceae</taxon>
        <taxon>Roseateles</taxon>
    </lineage>
</organism>